<dbReference type="Pfam" id="PF03092">
    <property type="entry name" value="BT1"/>
    <property type="match status" value="2"/>
</dbReference>
<name>A0A0V0QXB4_PSEPJ</name>
<accession>A0A0V0QXB4</accession>
<evidence type="ECO:0000256" key="4">
    <source>
        <dbReference type="ARBA" id="ARBA00022692"/>
    </source>
</evidence>
<dbReference type="Gene3D" id="1.10.510.10">
    <property type="entry name" value="Transferase(Phosphotransferase) domain 1"/>
    <property type="match status" value="1"/>
</dbReference>
<evidence type="ECO:0000256" key="6">
    <source>
        <dbReference type="ARBA" id="ARBA00023136"/>
    </source>
</evidence>
<feature type="transmembrane region" description="Helical" evidence="8">
    <location>
        <begin position="592"/>
        <end position="611"/>
    </location>
</feature>
<feature type="transmembrane region" description="Helical" evidence="8">
    <location>
        <begin position="688"/>
        <end position="710"/>
    </location>
</feature>
<dbReference type="SUPFAM" id="SSF56112">
    <property type="entry name" value="Protein kinase-like (PK-like)"/>
    <property type="match status" value="1"/>
</dbReference>
<dbReference type="InterPro" id="IPR011009">
    <property type="entry name" value="Kinase-like_dom_sf"/>
</dbReference>
<dbReference type="EMBL" id="LDAU01000091">
    <property type="protein sequence ID" value="KRX06836.1"/>
    <property type="molecule type" value="Genomic_DNA"/>
</dbReference>
<feature type="domain" description="Protein kinase" evidence="9">
    <location>
        <begin position="187"/>
        <end position="437"/>
    </location>
</feature>
<dbReference type="InterPro" id="IPR000719">
    <property type="entry name" value="Prot_kinase_dom"/>
</dbReference>
<organism evidence="10 11">
    <name type="scientific">Pseudocohnilembus persalinus</name>
    <name type="common">Ciliate</name>
    <dbReference type="NCBI Taxonomy" id="266149"/>
    <lineage>
        <taxon>Eukaryota</taxon>
        <taxon>Sar</taxon>
        <taxon>Alveolata</taxon>
        <taxon>Ciliophora</taxon>
        <taxon>Intramacronucleata</taxon>
        <taxon>Oligohymenophorea</taxon>
        <taxon>Scuticociliatia</taxon>
        <taxon>Philasterida</taxon>
        <taxon>Pseudocohnilembidae</taxon>
        <taxon>Pseudocohnilembus</taxon>
    </lineage>
</organism>
<evidence type="ECO:0000256" key="3">
    <source>
        <dbReference type="ARBA" id="ARBA00022448"/>
    </source>
</evidence>
<comment type="similarity">
    <text evidence="2">Belongs to the major facilitator superfamily. Folate-biopterin transporter (TC 2.A.71) family.</text>
</comment>
<keyword evidence="10" id="KW-0808">Transferase</keyword>
<dbReference type="Proteomes" id="UP000054937">
    <property type="component" value="Unassembled WGS sequence"/>
</dbReference>
<dbReference type="SUPFAM" id="SSF103473">
    <property type="entry name" value="MFS general substrate transporter"/>
    <property type="match status" value="1"/>
</dbReference>
<dbReference type="GO" id="GO:0005524">
    <property type="term" value="F:ATP binding"/>
    <property type="evidence" value="ECO:0007669"/>
    <property type="project" value="UniProtKB-UniRule"/>
</dbReference>
<protein>
    <submittedName>
        <fullName evidence="10">Protein kinase-like domain</fullName>
    </submittedName>
</protein>
<keyword evidence="5 8" id="KW-1133">Transmembrane helix</keyword>
<feature type="transmembrane region" description="Helical" evidence="8">
    <location>
        <begin position="617"/>
        <end position="638"/>
    </location>
</feature>
<evidence type="ECO:0000256" key="5">
    <source>
        <dbReference type="ARBA" id="ARBA00022989"/>
    </source>
</evidence>
<evidence type="ECO:0000313" key="11">
    <source>
        <dbReference type="Proteomes" id="UP000054937"/>
    </source>
</evidence>
<dbReference type="InterPro" id="IPR039309">
    <property type="entry name" value="BT1"/>
</dbReference>
<dbReference type="InterPro" id="IPR017441">
    <property type="entry name" value="Protein_kinase_ATP_BS"/>
</dbReference>
<dbReference type="OrthoDB" id="6513151at2759"/>
<comment type="caution">
    <text evidence="10">The sequence shown here is derived from an EMBL/GenBank/DDBJ whole genome shotgun (WGS) entry which is preliminary data.</text>
</comment>
<sequence length="803" mass="93389">MEGIMPNYQRYCQTQRNAQQTINFESNNNKNELQQRFSLNLPQKDNNIKKLQKNNHLSSTQFNLKNSFQQPSPQQNYLKQNQIPQKKYSQQLLEKNYLVENNTQNQRSDYMMQKQNYQFFKKTQNETKKKLNKTLNSSPEIIENIFDDKCDQFNLSLKLQKIQSGESVLTNISQNQEIIQDKFQQNYLEFHQIGEGMHGIVKVCQNKFNGCEYVVKLIKSKDPEIIQAVFEEYQILQSLNHPSIVKAIDYFHNEKRGHIRLIMEYIQYPNLAEYLQKQKTIREEQIKNIFYKLLNAIKYIHQKQISHRDINPSNILIDIQNQDIKLIDFGIAKNFQQKLWTPTGTPSYKAPEILRSEPYTEQVDIWSAGVVLYQCLSGKLPFQSDKSLAKMQNGEFDIQTGIWQNISNEAKNLIYFMLKPIASERPTSHQVLSHPWFFNCKFQDIKQQVSNFDKIGLFQQKPLKLQISISNQEQKNQENNLISPKEIKYQYSSGKKANNKFQSKFLNQENQQPSSETQPNKTRIFYFESPSILKKSKYTQKTFSDKRTIQDFQLSPSQLQIVNGLIHIPFVLKPFLGFFTDTYPILGYRRKPYLIMCAIIAFICWNLEAFVVQKNNINLGVFCIFIIKITTSFKSVIAGKYNLENKNDKYKVSVFFFIDAIIIEVSQKRSKVQDLNLSEQQKDAGKNVSIYFIAKYSGIILTAQLGGFLLEIMDKHTIKASQIMLVTGHNLEIGIPNKIFCLSDSLIIEVFYQVNILPMLILACQLCPKNIEGTVYAIIMSAINFGGLLGQQIGGTYYDFGII</sequence>
<keyword evidence="3" id="KW-0813">Transport</keyword>
<dbReference type="GO" id="GO:0004672">
    <property type="term" value="F:protein kinase activity"/>
    <property type="evidence" value="ECO:0007669"/>
    <property type="project" value="InterPro"/>
</dbReference>
<keyword evidence="11" id="KW-1185">Reference proteome</keyword>
<gene>
    <name evidence="10" type="ORF">PPERSA_11481</name>
</gene>
<dbReference type="AlphaFoldDB" id="A0A0V0QXB4"/>
<dbReference type="GO" id="GO:0016020">
    <property type="term" value="C:membrane"/>
    <property type="evidence" value="ECO:0007669"/>
    <property type="project" value="UniProtKB-SubCell"/>
</dbReference>
<keyword evidence="10" id="KW-0418">Kinase</keyword>
<dbReference type="Pfam" id="PF00069">
    <property type="entry name" value="Pkinase"/>
    <property type="match status" value="1"/>
</dbReference>
<evidence type="ECO:0000256" key="7">
    <source>
        <dbReference type="PROSITE-ProRule" id="PRU10141"/>
    </source>
</evidence>
<dbReference type="PROSITE" id="PS00107">
    <property type="entry name" value="PROTEIN_KINASE_ATP"/>
    <property type="match status" value="1"/>
</dbReference>
<dbReference type="InterPro" id="IPR036259">
    <property type="entry name" value="MFS_trans_sf"/>
</dbReference>
<comment type="subcellular location">
    <subcellularLocation>
        <location evidence="1">Membrane</location>
        <topology evidence="1">Multi-pass membrane protein</topology>
    </subcellularLocation>
</comment>
<keyword evidence="7" id="KW-0067">ATP-binding</keyword>
<evidence type="ECO:0000313" key="10">
    <source>
        <dbReference type="EMBL" id="KRX06836.1"/>
    </source>
</evidence>
<dbReference type="PROSITE" id="PS50011">
    <property type="entry name" value="PROTEIN_KINASE_DOM"/>
    <property type="match status" value="1"/>
</dbReference>
<evidence type="ECO:0000256" key="1">
    <source>
        <dbReference type="ARBA" id="ARBA00004141"/>
    </source>
</evidence>
<evidence type="ECO:0000256" key="8">
    <source>
        <dbReference type="SAM" id="Phobius"/>
    </source>
</evidence>
<evidence type="ECO:0000259" key="9">
    <source>
        <dbReference type="PROSITE" id="PS50011"/>
    </source>
</evidence>
<feature type="binding site" evidence="7">
    <location>
        <position position="216"/>
    </location>
    <ligand>
        <name>ATP</name>
        <dbReference type="ChEBI" id="CHEBI:30616"/>
    </ligand>
</feature>
<keyword evidence="7" id="KW-0547">Nucleotide-binding</keyword>
<proteinExistence type="inferred from homology"/>
<dbReference type="PANTHER" id="PTHR24347">
    <property type="entry name" value="SERINE/THREONINE-PROTEIN KINASE"/>
    <property type="match status" value="1"/>
</dbReference>
<keyword evidence="6 8" id="KW-0472">Membrane</keyword>
<dbReference type="InParanoid" id="A0A0V0QXB4"/>
<evidence type="ECO:0000256" key="2">
    <source>
        <dbReference type="ARBA" id="ARBA00007015"/>
    </source>
</evidence>
<reference evidence="10 11" key="1">
    <citation type="journal article" date="2015" name="Sci. Rep.">
        <title>Genome of the facultative scuticociliatosis pathogen Pseudocohnilembus persalinus provides insight into its virulence through horizontal gene transfer.</title>
        <authorList>
            <person name="Xiong J."/>
            <person name="Wang G."/>
            <person name="Cheng J."/>
            <person name="Tian M."/>
            <person name="Pan X."/>
            <person name="Warren A."/>
            <person name="Jiang C."/>
            <person name="Yuan D."/>
            <person name="Miao W."/>
        </authorList>
    </citation>
    <scope>NUCLEOTIDE SEQUENCE [LARGE SCALE GENOMIC DNA]</scope>
    <source>
        <strain evidence="10">36N120E</strain>
    </source>
</reference>
<keyword evidence="4 8" id="KW-0812">Transmembrane</keyword>